<sequence>MYRLILALLLTIFCFGNVFSQAENTGDSIAEIQYDHTPALHKTSFDEEQIENFKSQPEFEYLNRTETDSWWTRFKKWLNLKYEQFLNWLFGEYTPGGILHFIIRILPYIILAAVLGFVFWLITKLDPGRSLLERPAESKVFLSEEEEIIQSKDIGKLIEEAIQNNQYRLAVRYYYLLDLKKMDELGVISYQFQKTNEDYLAEISTENVKQQFRKITRLYEFVWYGDFKVSETEFRLAQKGFAQMDDILKNPAHE</sequence>
<feature type="transmembrane region" description="Helical" evidence="1">
    <location>
        <begin position="98"/>
        <end position="122"/>
    </location>
</feature>
<keyword evidence="5" id="KW-1185">Reference proteome</keyword>
<dbReference type="InterPro" id="IPR025403">
    <property type="entry name" value="TgpA-like_C"/>
</dbReference>
<feature type="chain" id="PRO_5045646648" evidence="2">
    <location>
        <begin position="23"/>
        <end position="254"/>
    </location>
</feature>
<organism evidence="4 5">
    <name type="scientific">Autumnicola musiva</name>
    <dbReference type="NCBI Taxonomy" id="3075589"/>
    <lineage>
        <taxon>Bacteria</taxon>
        <taxon>Pseudomonadati</taxon>
        <taxon>Bacteroidota</taxon>
        <taxon>Flavobacteriia</taxon>
        <taxon>Flavobacteriales</taxon>
        <taxon>Flavobacteriaceae</taxon>
        <taxon>Autumnicola</taxon>
    </lineage>
</organism>
<dbReference type="RefSeq" id="WP_311502570.1">
    <property type="nucleotide sequence ID" value="NZ_JAVRHK010000003.1"/>
</dbReference>
<gene>
    <name evidence="4" type="ORF">RM539_06515</name>
</gene>
<evidence type="ECO:0000313" key="5">
    <source>
        <dbReference type="Proteomes" id="UP001262582"/>
    </source>
</evidence>
<comment type="caution">
    <text evidence="4">The sequence shown here is derived from an EMBL/GenBank/DDBJ whole genome shotgun (WGS) entry which is preliminary data.</text>
</comment>
<keyword evidence="1" id="KW-0472">Membrane</keyword>
<evidence type="ECO:0000313" key="4">
    <source>
        <dbReference type="EMBL" id="MDT0676233.1"/>
    </source>
</evidence>
<keyword evidence="1" id="KW-0812">Transmembrane</keyword>
<evidence type="ECO:0000256" key="1">
    <source>
        <dbReference type="SAM" id="Phobius"/>
    </source>
</evidence>
<keyword evidence="2" id="KW-0732">Signal</keyword>
<evidence type="ECO:0000256" key="2">
    <source>
        <dbReference type="SAM" id="SignalP"/>
    </source>
</evidence>
<accession>A0ABU3D5D9</accession>
<name>A0ABU3D5D9_9FLAO</name>
<dbReference type="EMBL" id="JAVRHK010000003">
    <property type="protein sequence ID" value="MDT0676233.1"/>
    <property type="molecule type" value="Genomic_DNA"/>
</dbReference>
<feature type="signal peptide" evidence="2">
    <location>
        <begin position="1"/>
        <end position="22"/>
    </location>
</feature>
<proteinExistence type="predicted"/>
<dbReference type="Pfam" id="PF13559">
    <property type="entry name" value="DUF4129"/>
    <property type="match status" value="1"/>
</dbReference>
<dbReference type="Proteomes" id="UP001262582">
    <property type="component" value="Unassembled WGS sequence"/>
</dbReference>
<reference evidence="4 5" key="1">
    <citation type="submission" date="2023-09" db="EMBL/GenBank/DDBJ databases">
        <authorList>
            <person name="Rey-Velasco X."/>
        </authorList>
    </citation>
    <scope>NUCLEOTIDE SEQUENCE [LARGE SCALE GENOMIC DNA]</scope>
    <source>
        <strain evidence="4 5">F117</strain>
    </source>
</reference>
<keyword evidence="1" id="KW-1133">Transmembrane helix</keyword>
<evidence type="ECO:0000259" key="3">
    <source>
        <dbReference type="Pfam" id="PF13559"/>
    </source>
</evidence>
<protein>
    <submittedName>
        <fullName evidence="4">DUF4129 domain-containing protein</fullName>
    </submittedName>
</protein>
<feature type="domain" description="Protein-glutamine gamma-glutamyltransferase-like C-terminal" evidence="3">
    <location>
        <begin position="179"/>
        <end position="238"/>
    </location>
</feature>